<dbReference type="InterPro" id="IPR045057">
    <property type="entry name" value="Gcn5-rel_NAT"/>
</dbReference>
<dbReference type="SUPFAM" id="SSF55729">
    <property type="entry name" value="Acyl-CoA N-acyltransferases (Nat)"/>
    <property type="match status" value="1"/>
</dbReference>
<reference evidence="4 5" key="1">
    <citation type="submission" date="2019-03" db="EMBL/GenBank/DDBJ databases">
        <title>Ramlibacter henchirensis DSM 14656, whole genome shotgun sequence.</title>
        <authorList>
            <person name="Zhang X."/>
            <person name="Feng G."/>
            <person name="Zhu H."/>
        </authorList>
    </citation>
    <scope>NUCLEOTIDE SEQUENCE [LARGE SCALE GENOMIC DNA]</scope>
    <source>
        <strain evidence="4 5">DSM 14656</strain>
    </source>
</reference>
<feature type="domain" description="N-acetyltransferase" evidence="2">
    <location>
        <begin position="51"/>
        <end position="128"/>
    </location>
</feature>
<evidence type="ECO:0000256" key="1">
    <source>
        <dbReference type="SAM" id="MobiDB-lite"/>
    </source>
</evidence>
<feature type="region of interest" description="Disordered" evidence="1">
    <location>
        <begin position="1"/>
        <end position="48"/>
    </location>
</feature>
<keyword evidence="5" id="KW-1185">Reference proteome</keyword>
<dbReference type="InterPro" id="IPR031165">
    <property type="entry name" value="GNAT_YJDJ"/>
</dbReference>
<dbReference type="PANTHER" id="PTHR31435:SF10">
    <property type="entry name" value="BSR4717 PROTEIN"/>
    <property type="match status" value="1"/>
</dbReference>
<dbReference type="CDD" id="cd04301">
    <property type="entry name" value="NAT_SF"/>
    <property type="match status" value="1"/>
</dbReference>
<organism evidence="4 5">
    <name type="scientific">Ramlibacter henchirensis</name>
    <dbReference type="NCBI Taxonomy" id="204072"/>
    <lineage>
        <taxon>Bacteria</taxon>
        <taxon>Pseudomonadati</taxon>
        <taxon>Pseudomonadota</taxon>
        <taxon>Betaproteobacteria</taxon>
        <taxon>Burkholderiales</taxon>
        <taxon>Comamonadaceae</taxon>
        <taxon>Ramlibacter</taxon>
    </lineage>
</organism>
<evidence type="ECO:0000259" key="3">
    <source>
        <dbReference type="PROSITE" id="PS51729"/>
    </source>
</evidence>
<evidence type="ECO:0000259" key="2">
    <source>
        <dbReference type="PROSITE" id="PS51186"/>
    </source>
</evidence>
<name>A0A4Z0C5M5_9BURK</name>
<dbReference type="EMBL" id="SMLM01000001">
    <property type="protein sequence ID" value="TFZ06202.1"/>
    <property type="molecule type" value="Genomic_DNA"/>
</dbReference>
<dbReference type="Proteomes" id="UP000298180">
    <property type="component" value="Unassembled WGS sequence"/>
</dbReference>
<feature type="compositionally biased region" description="Basic residues" evidence="1">
    <location>
        <begin position="1"/>
        <end position="10"/>
    </location>
</feature>
<gene>
    <name evidence="4" type="ORF">EZ313_06035</name>
</gene>
<dbReference type="InterPro" id="IPR000182">
    <property type="entry name" value="GNAT_dom"/>
</dbReference>
<dbReference type="GO" id="GO:0016747">
    <property type="term" value="F:acyltransferase activity, transferring groups other than amino-acyl groups"/>
    <property type="evidence" value="ECO:0007669"/>
    <property type="project" value="InterPro"/>
</dbReference>
<accession>A0A4Z0C5M5</accession>
<feature type="domain" description="N-acetyltransferase" evidence="3">
    <location>
        <begin position="41"/>
        <end position="127"/>
    </location>
</feature>
<dbReference type="PROSITE" id="PS51729">
    <property type="entry name" value="GNAT_YJDJ"/>
    <property type="match status" value="1"/>
</dbReference>
<dbReference type="InterPro" id="IPR016181">
    <property type="entry name" value="Acyl_CoA_acyltransferase"/>
</dbReference>
<comment type="caution">
    <text evidence="4">The sequence shown here is derived from an EMBL/GenBank/DDBJ whole genome shotgun (WGS) entry which is preliminary data.</text>
</comment>
<keyword evidence="4" id="KW-0808">Transferase</keyword>
<dbReference type="Gene3D" id="3.40.630.30">
    <property type="match status" value="1"/>
</dbReference>
<dbReference type="PROSITE" id="PS51186">
    <property type="entry name" value="GNAT"/>
    <property type="match status" value="1"/>
</dbReference>
<evidence type="ECO:0000313" key="4">
    <source>
        <dbReference type="EMBL" id="TFZ06202.1"/>
    </source>
</evidence>
<dbReference type="PANTHER" id="PTHR31435">
    <property type="entry name" value="PROTEIN NATD1"/>
    <property type="match status" value="1"/>
</dbReference>
<dbReference type="Pfam" id="PF14542">
    <property type="entry name" value="Acetyltransf_CG"/>
    <property type="match status" value="1"/>
</dbReference>
<evidence type="ECO:0000313" key="5">
    <source>
        <dbReference type="Proteomes" id="UP000298180"/>
    </source>
</evidence>
<dbReference type="AlphaFoldDB" id="A0A4Z0C5M5"/>
<dbReference type="OrthoDB" id="9813275at2"/>
<protein>
    <submittedName>
        <fullName evidence="4">N-acetyltransferase</fullName>
    </submittedName>
</protein>
<sequence>MDRGHPRAAGRTRGADGARPKGGGGGGRARDPAPVTQPTVRRNAGRRRFEAEAGGKVVGFLDYRESGDRLDLVHTEVAPEHQGRGFGERIVKFALDEAQREGRKVLPSCSFVAAFIERHPQYQPLVVD</sequence>
<proteinExistence type="predicted"/>